<evidence type="ECO:0000256" key="1">
    <source>
        <dbReference type="ARBA" id="ARBA00022723"/>
    </source>
</evidence>
<dbReference type="OrthoDB" id="10051215at2759"/>
<dbReference type="GO" id="GO:0003677">
    <property type="term" value="F:DNA binding"/>
    <property type="evidence" value="ECO:0007669"/>
    <property type="project" value="InterPro"/>
</dbReference>
<dbReference type="Proteomes" id="UP000663852">
    <property type="component" value="Unassembled WGS sequence"/>
</dbReference>
<keyword evidence="3" id="KW-0862">Zinc</keyword>
<evidence type="ECO:0000313" key="7">
    <source>
        <dbReference type="Proteomes" id="UP000663828"/>
    </source>
</evidence>
<keyword evidence="1" id="KW-0479">Metal-binding</keyword>
<dbReference type="GO" id="GO:0008270">
    <property type="term" value="F:zinc ion binding"/>
    <property type="evidence" value="ECO:0007669"/>
    <property type="project" value="UniProtKB-KW"/>
</dbReference>
<gene>
    <name evidence="6" type="ORF">EDS130_LOCUS30610</name>
    <name evidence="5" type="ORF">XAT740_LOCUS18656</name>
</gene>
<comment type="caution">
    <text evidence="5">The sequence shown here is derived from an EMBL/GenBank/DDBJ whole genome shotgun (WGS) entry which is preliminary data.</text>
</comment>
<dbReference type="EMBL" id="CAJNOR010001252">
    <property type="protein sequence ID" value="CAF1106909.1"/>
    <property type="molecule type" value="Genomic_DNA"/>
</dbReference>
<dbReference type="EMBL" id="CAJNOJ010000216">
    <property type="protein sequence ID" value="CAF1301098.1"/>
    <property type="molecule type" value="Genomic_DNA"/>
</dbReference>
<reference evidence="5" key="1">
    <citation type="submission" date="2021-02" db="EMBL/GenBank/DDBJ databases">
        <authorList>
            <person name="Nowell W R."/>
        </authorList>
    </citation>
    <scope>NUCLEOTIDE SEQUENCE</scope>
</reference>
<accession>A0A814PHQ9</accession>
<organism evidence="5 7">
    <name type="scientific">Adineta ricciae</name>
    <name type="common">Rotifer</name>
    <dbReference type="NCBI Taxonomy" id="249248"/>
    <lineage>
        <taxon>Eukaryota</taxon>
        <taxon>Metazoa</taxon>
        <taxon>Spiralia</taxon>
        <taxon>Gnathifera</taxon>
        <taxon>Rotifera</taxon>
        <taxon>Eurotatoria</taxon>
        <taxon>Bdelloidea</taxon>
        <taxon>Adinetida</taxon>
        <taxon>Adinetidae</taxon>
        <taxon>Adineta</taxon>
    </lineage>
</organism>
<evidence type="ECO:0000259" key="4">
    <source>
        <dbReference type="Pfam" id="PF02892"/>
    </source>
</evidence>
<evidence type="ECO:0000256" key="3">
    <source>
        <dbReference type="ARBA" id="ARBA00022833"/>
    </source>
</evidence>
<dbReference type="AlphaFoldDB" id="A0A814PHQ9"/>
<keyword evidence="7" id="KW-1185">Reference proteome</keyword>
<sequence>MPDSKKDIERKKKDMIEKLKSGELIAHAGPPLASHEFFWEHLSRIKYSNDQYQPFVQCQLCYEILSYSISNGTSTISSHVTNCLDKSNQIKKE</sequence>
<dbReference type="InterPro" id="IPR003656">
    <property type="entry name" value="Znf_BED"/>
</dbReference>
<protein>
    <recommendedName>
        <fullName evidence="4">BED-type domain-containing protein</fullName>
    </recommendedName>
</protein>
<proteinExistence type="predicted"/>
<keyword evidence="2" id="KW-0863">Zinc-finger</keyword>
<name>A0A814PHQ9_ADIRI</name>
<evidence type="ECO:0000256" key="2">
    <source>
        <dbReference type="ARBA" id="ARBA00022771"/>
    </source>
</evidence>
<dbReference type="Proteomes" id="UP000663828">
    <property type="component" value="Unassembled WGS sequence"/>
</dbReference>
<dbReference type="Pfam" id="PF02892">
    <property type="entry name" value="zf-BED"/>
    <property type="match status" value="1"/>
</dbReference>
<feature type="domain" description="BED-type" evidence="4">
    <location>
        <begin position="38"/>
        <end position="81"/>
    </location>
</feature>
<evidence type="ECO:0000313" key="6">
    <source>
        <dbReference type="EMBL" id="CAF1301098.1"/>
    </source>
</evidence>
<evidence type="ECO:0000313" key="5">
    <source>
        <dbReference type="EMBL" id="CAF1106909.1"/>
    </source>
</evidence>